<dbReference type="GO" id="GO:0005524">
    <property type="term" value="F:ATP binding"/>
    <property type="evidence" value="ECO:0007669"/>
    <property type="project" value="UniProtKB-UniRule"/>
</dbReference>
<protein>
    <recommendedName>
        <fullName evidence="7 8">Glutamine-dependent NAD(+) synthetase</fullName>
        <ecNumber evidence="7 8">6.3.5.1</ecNumber>
    </recommendedName>
    <alternativeName>
        <fullName evidence="7 8">NAD(+) synthase [glutamine-hydrolyzing]</fullName>
    </alternativeName>
</protein>
<feature type="binding site" evidence="7">
    <location>
        <begin position="386"/>
        <end position="393"/>
    </location>
    <ligand>
        <name>ATP</name>
        <dbReference type="ChEBI" id="CHEBI:30616"/>
    </ligand>
</feature>
<reference evidence="11" key="2">
    <citation type="journal article" date="2021" name="PeerJ">
        <title>Extensive microbial diversity within the chicken gut microbiome revealed by metagenomics and culture.</title>
        <authorList>
            <person name="Gilroy R."/>
            <person name="Ravi A."/>
            <person name="Getino M."/>
            <person name="Pursley I."/>
            <person name="Horton D.L."/>
            <person name="Alikhan N.F."/>
            <person name="Baker D."/>
            <person name="Gharbi K."/>
            <person name="Hall N."/>
            <person name="Watson M."/>
            <person name="Adriaenssens E.M."/>
            <person name="Foster-Nyarko E."/>
            <person name="Jarju S."/>
            <person name="Secka A."/>
            <person name="Antonio M."/>
            <person name="Oren A."/>
            <person name="Chaudhuri R.R."/>
            <person name="La Ragione R."/>
            <person name="Hildebrand F."/>
            <person name="Pallen M.J."/>
        </authorList>
    </citation>
    <scope>NUCLEOTIDE SEQUENCE</scope>
    <source>
        <strain evidence="11">D5-748</strain>
    </source>
</reference>
<dbReference type="PANTHER" id="PTHR23090">
    <property type="entry name" value="NH 3 /GLUTAMINE-DEPENDENT NAD + SYNTHETASE"/>
    <property type="match status" value="1"/>
</dbReference>
<dbReference type="AlphaFoldDB" id="A0A9D9EET0"/>
<feature type="binding site" evidence="7">
    <location>
        <position position="501"/>
    </location>
    <ligand>
        <name>deamido-NAD(+)</name>
        <dbReference type="ChEBI" id="CHEBI:58437"/>
        <note>ligand shared between two neighboring subunits</note>
    </ligand>
</feature>
<dbReference type="EMBL" id="JADIMO010000069">
    <property type="protein sequence ID" value="MBO8445166.1"/>
    <property type="molecule type" value="Genomic_DNA"/>
</dbReference>
<dbReference type="Gene3D" id="1.10.10.1140">
    <property type="entry name" value="Glutamine-dependent NAD+ synthetase, C-terminal domain"/>
    <property type="match status" value="1"/>
</dbReference>
<gene>
    <name evidence="7" type="primary">nadE</name>
    <name evidence="11" type="ORF">IAC23_05660</name>
</gene>
<dbReference type="CDD" id="cd00553">
    <property type="entry name" value="NAD_synthase"/>
    <property type="match status" value="1"/>
</dbReference>
<dbReference type="CDD" id="cd07570">
    <property type="entry name" value="GAT_Gln-NAD-synth"/>
    <property type="match status" value="1"/>
</dbReference>
<evidence type="ECO:0000256" key="8">
    <source>
        <dbReference type="PIRNR" id="PIRNR006630"/>
    </source>
</evidence>
<dbReference type="GO" id="GO:0008795">
    <property type="term" value="F:NAD+ synthase activity"/>
    <property type="evidence" value="ECO:0007669"/>
    <property type="project" value="UniProtKB-UniRule"/>
</dbReference>
<dbReference type="SUPFAM" id="SSF52402">
    <property type="entry name" value="Adenine nucleotide alpha hydrolases-like"/>
    <property type="match status" value="1"/>
</dbReference>
<dbReference type="PANTHER" id="PTHR23090:SF9">
    <property type="entry name" value="GLUTAMINE-DEPENDENT NAD(+) SYNTHETASE"/>
    <property type="match status" value="1"/>
</dbReference>
<feature type="active site" description="Proton acceptor; for glutaminase activity" evidence="7">
    <location>
        <position position="47"/>
    </location>
</feature>
<dbReference type="Pfam" id="PF02540">
    <property type="entry name" value="NAD_synthase"/>
    <property type="match status" value="1"/>
</dbReference>
<feature type="binding site" evidence="7">
    <location>
        <position position="496"/>
    </location>
    <ligand>
        <name>ATP</name>
        <dbReference type="ChEBI" id="CHEBI:30616"/>
    </ligand>
</feature>
<comment type="similarity">
    <text evidence="9">Belongs to the NAD synthetase family.</text>
</comment>
<dbReference type="EC" id="6.3.5.1" evidence="7 8"/>
<dbReference type="InterPro" id="IPR003694">
    <property type="entry name" value="NAD_synthase"/>
</dbReference>
<evidence type="ECO:0000256" key="4">
    <source>
        <dbReference type="ARBA" id="ARBA00022741"/>
    </source>
</evidence>
<evidence type="ECO:0000256" key="9">
    <source>
        <dbReference type="RuleBase" id="RU003811"/>
    </source>
</evidence>
<dbReference type="Gene3D" id="3.40.50.620">
    <property type="entry name" value="HUPs"/>
    <property type="match status" value="1"/>
</dbReference>
<dbReference type="SUPFAM" id="SSF56317">
    <property type="entry name" value="Carbon-nitrogen hydrolase"/>
    <property type="match status" value="1"/>
</dbReference>
<evidence type="ECO:0000256" key="5">
    <source>
        <dbReference type="ARBA" id="ARBA00022840"/>
    </source>
</evidence>
<dbReference type="InterPro" id="IPR036526">
    <property type="entry name" value="C-N_Hydrolase_sf"/>
</dbReference>
<dbReference type="GO" id="GO:0005737">
    <property type="term" value="C:cytoplasm"/>
    <property type="evidence" value="ECO:0007669"/>
    <property type="project" value="InterPro"/>
</dbReference>
<feature type="binding site" evidence="7">
    <location>
        <position position="224"/>
    </location>
    <ligand>
        <name>L-glutamine</name>
        <dbReference type="ChEBI" id="CHEBI:58359"/>
    </ligand>
</feature>
<sequence>MKDYGFIRVAAAKPAVKPADVKGNVKSICEMISEAAAKEVSLVVFPELCVTGYTCGDLFGQQLLISQAEEGTREIMEFSRGKELTIVIGTPVRHCDRLYNCAAVIRNGNIKGLVPKIHIPTYNEFYESRWFSSGADFMNGNTDGTGPFLFNGKDSVREGFDAETKYAGFRCNISPNQLFEIGKVTFGIEICEDLWTPVPPSSWLALAGAQIVLNLSASNEVLMKHGYRKELVGQQSARTVSGYVYCSAGYGESTQDVVYAGATLIYENGSLLAEGKRFCTEPALTVADIDCEKLSVMRQKMNTFRAYAPDGREAAGYRKLYSRVNVGKAAATDFGKVLLRHVEPHPFVPTGDMQEMERRCREIFSIQVTGLMSRLSHINCRTAVIGISGGLDSTLALLVAAMAFDRLGWSRDRIIGITMPGYGTTDRTHDNASDLMAALGVTSREISITAACDRHFLDIGHDKNIHDVTYENSQARERTQILMDMANRTGGIVIGTGDLSELALGWATYNGDHMSMYGVNSSIPKTLVRHLVGWIADNHFKEDICPVKKDTGHNKEAICLNCGNDIAKSHEKGTAGLNGNAAKEYTAEVRHARSVKEILMDIIDTPISPELLPADGDGNISQKTEDLVGPYELHDFFLYNFFRFGYSPEKILFLASKAFCRDCGNGDDARNRDTGTYDIGTIERWLKTFMRRFFSQQFKRSCLPDGPKVGSVTLSPRGDWRMPSDASAKLFI</sequence>
<dbReference type="PROSITE" id="PS50263">
    <property type="entry name" value="CN_HYDROLASE"/>
    <property type="match status" value="1"/>
</dbReference>
<evidence type="ECO:0000256" key="6">
    <source>
        <dbReference type="ARBA" id="ARBA00023027"/>
    </source>
</evidence>
<evidence type="ECO:0000256" key="7">
    <source>
        <dbReference type="HAMAP-Rule" id="MF_02090"/>
    </source>
</evidence>
<dbReference type="InterPro" id="IPR014729">
    <property type="entry name" value="Rossmann-like_a/b/a_fold"/>
</dbReference>
<dbReference type="InterPro" id="IPR041856">
    <property type="entry name" value="NAD+_synth_C"/>
</dbReference>
<accession>A0A9D9EET0</accession>
<keyword evidence="6 7" id="KW-0520">NAD</keyword>
<organism evidence="11 12">
    <name type="scientific">Candidatus Cryptobacteroides merdavium</name>
    <dbReference type="NCBI Taxonomy" id="2840769"/>
    <lineage>
        <taxon>Bacteria</taxon>
        <taxon>Pseudomonadati</taxon>
        <taxon>Bacteroidota</taxon>
        <taxon>Bacteroidia</taxon>
        <taxon>Bacteroidales</taxon>
        <taxon>Candidatus Cryptobacteroides</taxon>
    </lineage>
</organism>
<dbReference type="Gene3D" id="3.60.110.10">
    <property type="entry name" value="Carbon-nitrogen hydrolase"/>
    <property type="match status" value="1"/>
</dbReference>
<comment type="pathway">
    <text evidence="1 7 8">Cofactor biosynthesis; NAD(+) biosynthesis; NAD(+) from deamido-NAD(+) (L-Gln route): step 1/1.</text>
</comment>
<dbReference type="HAMAP" id="MF_02090">
    <property type="entry name" value="NadE_glutamine_dep"/>
    <property type="match status" value="1"/>
</dbReference>
<dbReference type="PIRSF" id="PIRSF006630">
    <property type="entry name" value="NADS_GAT"/>
    <property type="match status" value="1"/>
</dbReference>
<feature type="binding site" evidence="7">
    <location>
        <position position="218"/>
    </location>
    <ligand>
        <name>L-glutamine</name>
        <dbReference type="ChEBI" id="CHEBI:58359"/>
    </ligand>
</feature>
<name>A0A9D9EET0_9BACT</name>
<dbReference type="InterPro" id="IPR003010">
    <property type="entry name" value="C-N_Hydrolase"/>
</dbReference>
<feature type="binding site" evidence="7">
    <location>
        <begin position="506"/>
        <end position="509"/>
    </location>
    <ligand>
        <name>deamido-NAD(+)</name>
        <dbReference type="ChEBI" id="CHEBI:58437"/>
        <note>ligand shared between two neighboring subunits</note>
    </ligand>
</feature>
<keyword evidence="3 7" id="KW-0436">Ligase</keyword>
<dbReference type="InterPro" id="IPR014445">
    <property type="entry name" value="Gln-dep_NAD_synthase"/>
</dbReference>
<evidence type="ECO:0000256" key="2">
    <source>
        <dbReference type="ARBA" id="ARBA00007145"/>
    </source>
</evidence>
<comment type="function">
    <text evidence="7">Catalyzes the ATP-dependent amidation of deamido-NAD to form NAD. Uses L-glutamine as a nitrogen source.</text>
</comment>
<dbReference type="InterPro" id="IPR022310">
    <property type="entry name" value="NAD/GMP_synthase"/>
</dbReference>
<evidence type="ECO:0000313" key="11">
    <source>
        <dbReference type="EMBL" id="MBO8445166.1"/>
    </source>
</evidence>
<dbReference type="GO" id="GO:0003952">
    <property type="term" value="F:NAD+ synthase (glutamine-hydrolyzing) activity"/>
    <property type="evidence" value="ECO:0007669"/>
    <property type="project" value="UniProtKB-UniRule"/>
</dbReference>
<keyword evidence="5 7" id="KW-0067">ATP-binding</keyword>
<dbReference type="GO" id="GO:0009435">
    <property type="term" value="P:NAD+ biosynthetic process"/>
    <property type="evidence" value="ECO:0007669"/>
    <property type="project" value="UniProtKB-UniRule"/>
</dbReference>
<feature type="binding site" evidence="7">
    <location>
        <position position="122"/>
    </location>
    <ligand>
        <name>L-glutamine</name>
        <dbReference type="ChEBI" id="CHEBI:58359"/>
    </ligand>
</feature>
<reference evidence="11" key="1">
    <citation type="submission" date="2020-10" db="EMBL/GenBank/DDBJ databases">
        <authorList>
            <person name="Gilroy R."/>
        </authorList>
    </citation>
    <scope>NUCLEOTIDE SEQUENCE</scope>
    <source>
        <strain evidence="11">D5-748</strain>
    </source>
</reference>
<evidence type="ECO:0000313" key="12">
    <source>
        <dbReference type="Proteomes" id="UP000823619"/>
    </source>
</evidence>
<feature type="binding site" evidence="7">
    <location>
        <position position="472"/>
    </location>
    <ligand>
        <name>deamido-NAD(+)</name>
        <dbReference type="ChEBI" id="CHEBI:58437"/>
        <note>ligand shared between two neighboring subunits</note>
    </ligand>
</feature>
<feature type="active site" description="For glutaminase activity" evidence="7">
    <location>
        <position position="116"/>
    </location>
</feature>
<feature type="active site" description="Nucleophile; for glutaminase activity" evidence="7">
    <location>
        <position position="191"/>
    </location>
</feature>
<dbReference type="FunFam" id="1.10.10.1140:FF:000001">
    <property type="entry name" value="Glutamine-dependent NAD(+) synthetase"/>
    <property type="match status" value="1"/>
</dbReference>
<evidence type="ECO:0000256" key="1">
    <source>
        <dbReference type="ARBA" id="ARBA00005188"/>
    </source>
</evidence>
<proteinExistence type="inferred from homology"/>
<comment type="similarity">
    <text evidence="2 7 8">In the C-terminal section; belongs to the NAD synthetase family.</text>
</comment>
<comment type="caution">
    <text evidence="11">The sequence shown here is derived from an EMBL/GenBank/DDBJ whole genome shotgun (WGS) entry which is preliminary data.</text>
</comment>
<evidence type="ECO:0000256" key="3">
    <source>
        <dbReference type="ARBA" id="ARBA00022598"/>
    </source>
</evidence>
<dbReference type="NCBIfam" id="TIGR00552">
    <property type="entry name" value="nadE"/>
    <property type="match status" value="1"/>
</dbReference>
<feature type="domain" description="CN hydrolase" evidence="10">
    <location>
        <begin position="7"/>
        <end position="291"/>
    </location>
</feature>
<dbReference type="Pfam" id="PF00795">
    <property type="entry name" value="CN_hydrolase"/>
    <property type="match status" value="1"/>
</dbReference>
<dbReference type="GO" id="GO:0004359">
    <property type="term" value="F:glutaminase activity"/>
    <property type="evidence" value="ECO:0007669"/>
    <property type="project" value="InterPro"/>
</dbReference>
<dbReference type="NCBIfam" id="NF002730">
    <property type="entry name" value="PRK02628.1"/>
    <property type="match status" value="1"/>
</dbReference>
<feature type="binding site" evidence="7">
    <location>
        <position position="699"/>
    </location>
    <ligand>
        <name>deamido-NAD(+)</name>
        <dbReference type="ChEBI" id="CHEBI:58437"/>
        <note>ligand shared between two neighboring subunits</note>
    </ligand>
</feature>
<keyword evidence="4 7" id="KW-0547">Nucleotide-binding</keyword>
<dbReference type="Proteomes" id="UP000823619">
    <property type="component" value="Unassembled WGS sequence"/>
</dbReference>
<evidence type="ECO:0000259" key="10">
    <source>
        <dbReference type="PROSITE" id="PS50263"/>
    </source>
</evidence>
<comment type="catalytic activity">
    <reaction evidence="7 8">
        <text>deamido-NAD(+) + L-glutamine + ATP + H2O = L-glutamate + AMP + diphosphate + NAD(+) + H(+)</text>
        <dbReference type="Rhea" id="RHEA:24384"/>
        <dbReference type="ChEBI" id="CHEBI:15377"/>
        <dbReference type="ChEBI" id="CHEBI:15378"/>
        <dbReference type="ChEBI" id="CHEBI:29985"/>
        <dbReference type="ChEBI" id="CHEBI:30616"/>
        <dbReference type="ChEBI" id="CHEBI:33019"/>
        <dbReference type="ChEBI" id="CHEBI:57540"/>
        <dbReference type="ChEBI" id="CHEBI:58359"/>
        <dbReference type="ChEBI" id="CHEBI:58437"/>
        <dbReference type="ChEBI" id="CHEBI:456215"/>
        <dbReference type="EC" id="6.3.5.1"/>
    </reaction>
</comment>